<feature type="repeat" description="PPR" evidence="3">
    <location>
        <begin position="220"/>
        <end position="254"/>
    </location>
</feature>
<feature type="repeat" description="PPR" evidence="3">
    <location>
        <begin position="427"/>
        <end position="461"/>
    </location>
</feature>
<dbReference type="InterPro" id="IPR050872">
    <property type="entry name" value="PPR_P_subfamily"/>
</dbReference>
<evidence type="ECO:0000313" key="5">
    <source>
        <dbReference type="EMBL" id="KAJ8485470.1"/>
    </source>
</evidence>
<keyword evidence="6" id="KW-1185">Reference proteome</keyword>
<feature type="repeat" description="PPR" evidence="3">
    <location>
        <begin position="79"/>
        <end position="113"/>
    </location>
</feature>
<keyword evidence="2" id="KW-0677">Repeat</keyword>
<dbReference type="Proteomes" id="UP001222027">
    <property type="component" value="Unassembled WGS sequence"/>
</dbReference>
<comment type="caution">
    <text evidence="5">The sequence shown here is derived from an EMBL/GenBank/DDBJ whole genome shotgun (WGS) entry which is preliminary data.</text>
</comment>
<feature type="repeat" description="PPR" evidence="3">
    <location>
        <begin position="185"/>
        <end position="219"/>
    </location>
</feature>
<dbReference type="Gene3D" id="1.25.40.10">
    <property type="entry name" value="Tetratricopeptide repeat domain"/>
    <property type="match status" value="5"/>
</dbReference>
<feature type="region of interest" description="Disordered" evidence="4">
    <location>
        <begin position="1"/>
        <end position="46"/>
    </location>
</feature>
<feature type="compositionally biased region" description="Basic residues" evidence="4">
    <location>
        <begin position="12"/>
        <end position="22"/>
    </location>
</feature>
<reference evidence="5 6" key="1">
    <citation type="submission" date="2022-12" db="EMBL/GenBank/DDBJ databases">
        <title>Chromosome-scale assembly of the Ensete ventricosum genome.</title>
        <authorList>
            <person name="Dussert Y."/>
            <person name="Stocks J."/>
            <person name="Wendawek A."/>
            <person name="Woldeyes F."/>
            <person name="Nichols R.A."/>
            <person name="Borrell J.S."/>
        </authorList>
    </citation>
    <scope>NUCLEOTIDE SEQUENCE [LARGE SCALE GENOMIC DNA]</scope>
    <source>
        <strain evidence="6">cv. Maze</strain>
        <tissue evidence="5">Seeds</tissue>
    </source>
</reference>
<proteinExistence type="inferred from homology"/>
<evidence type="ECO:0000313" key="6">
    <source>
        <dbReference type="Proteomes" id="UP001222027"/>
    </source>
</evidence>
<comment type="similarity">
    <text evidence="1">Belongs to the PPR family. P subfamily.</text>
</comment>
<feature type="repeat" description="PPR" evidence="3">
    <location>
        <begin position="114"/>
        <end position="148"/>
    </location>
</feature>
<accession>A0AAV8PFR6</accession>
<dbReference type="EMBL" id="JAQQAF010000005">
    <property type="protein sequence ID" value="KAJ8485470.1"/>
    <property type="molecule type" value="Genomic_DNA"/>
</dbReference>
<feature type="repeat" description="PPR" evidence="3">
    <location>
        <begin position="360"/>
        <end position="394"/>
    </location>
</feature>
<name>A0AAV8PFR6_ENSVE</name>
<evidence type="ECO:0000256" key="3">
    <source>
        <dbReference type="PROSITE-ProRule" id="PRU00708"/>
    </source>
</evidence>
<dbReference type="Pfam" id="PF13041">
    <property type="entry name" value="PPR_2"/>
    <property type="match status" value="4"/>
</dbReference>
<organism evidence="5 6">
    <name type="scientific">Ensete ventricosum</name>
    <name type="common">Abyssinian banana</name>
    <name type="synonym">Musa ensete</name>
    <dbReference type="NCBI Taxonomy" id="4639"/>
    <lineage>
        <taxon>Eukaryota</taxon>
        <taxon>Viridiplantae</taxon>
        <taxon>Streptophyta</taxon>
        <taxon>Embryophyta</taxon>
        <taxon>Tracheophyta</taxon>
        <taxon>Spermatophyta</taxon>
        <taxon>Magnoliopsida</taxon>
        <taxon>Liliopsida</taxon>
        <taxon>Zingiberales</taxon>
        <taxon>Musaceae</taxon>
        <taxon>Ensete</taxon>
    </lineage>
</organism>
<dbReference type="InterPro" id="IPR002885">
    <property type="entry name" value="PPR_rpt"/>
</dbReference>
<feature type="compositionally biased region" description="Low complexity" evidence="4">
    <location>
        <begin position="1"/>
        <end position="11"/>
    </location>
</feature>
<gene>
    <name evidence="5" type="ORF">OPV22_017955</name>
</gene>
<evidence type="ECO:0000256" key="2">
    <source>
        <dbReference type="ARBA" id="ARBA00022737"/>
    </source>
</evidence>
<dbReference type="InterPro" id="IPR011990">
    <property type="entry name" value="TPR-like_helical_dom_sf"/>
</dbReference>
<dbReference type="Pfam" id="PF01535">
    <property type="entry name" value="PPR"/>
    <property type="match status" value="2"/>
</dbReference>
<evidence type="ECO:0008006" key="7">
    <source>
        <dbReference type="Google" id="ProtNLM"/>
    </source>
</evidence>
<dbReference type="AlphaFoldDB" id="A0AAV8PFR6"/>
<feature type="repeat" description="PPR" evidence="3">
    <location>
        <begin position="255"/>
        <end position="289"/>
    </location>
</feature>
<evidence type="ECO:0000256" key="4">
    <source>
        <dbReference type="SAM" id="MobiDB-lite"/>
    </source>
</evidence>
<sequence>MDFRFPFCSIPRRPRPPSHRRSPTCPPRPSPAHHATSAQNTLSSSDGKLSAFCAAVAESSRRRNAAPLLSPGSSPSRPSPSAYNALMKSFSRCGDADEVLRLFRELKRSHPTPNALCYNTLLNSLVVANRHGHAEALFDEMIASGVAPTTSSYTILIKLLSFYPNLIDLAYEVIRFMVQSGCQPDAITYSTLVAGLCRAGRIEEAWGVLDQMMEDKLLPSVQSYTCIVQCYCSEGRIEEAKRLVGVVESVGCQPDVVTYTVLIEAFCQAGEFGEVEKVLKESEEKGWKPNEFTYNIYMNGLCKAGKFDEAFQLLQVMRASGLHPTIETLNILFDCLCQDSKVWEAKCLLERSSELEWDIDAFFYNTLMSRFFEIGELGTVLKLLSEMLKKGIDPDTCTFTIVIRSLCKAGMLQQVKCIISSKGFVADVVAFNTVLHEFYMVGELNDVRKVYSYMIAENVTPNKFTYCIMIDTLCSEGNSLDAIDLLLGSLRFGFFPDLVIRLNNWLVKSGKLTETLNLAEEILSRDRIFRILSFRRFLRYIFLLEIKGIYDDIVDSSFVNLILLLLRGGICAFLYKFYFPNTRDNGLLNQEKIVSFLSFLFGMVSSLIDCMEERSKQHQSKKTVDLLYDTALISRGFPLFDLA</sequence>
<feature type="compositionally biased region" description="Polar residues" evidence="4">
    <location>
        <begin position="36"/>
        <end position="46"/>
    </location>
</feature>
<evidence type="ECO:0000256" key="1">
    <source>
        <dbReference type="ARBA" id="ARBA00007626"/>
    </source>
</evidence>
<dbReference type="PROSITE" id="PS51375">
    <property type="entry name" value="PPR"/>
    <property type="match status" value="9"/>
</dbReference>
<feature type="repeat" description="PPR" evidence="3">
    <location>
        <begin position="290"/>
        <end position="324"/>
    </location>
</feature>
<dbReference type="PANTHER" id="PTHR46128:SF353">
    <property type="entry name" value="GENOME ASSEMBLY, CHROMOSOME: II"/>
    <property type="match status" value="1"/>
</dbReference>
<dbReference type="PANTHER" id="PTHR46128">
    <property type="entry name" value="MITOCHONDRIAL GROUP I INTRON SPLICING FACTOR CCM1"/>
    <property type="match status" value="1"/>
</dbReference>
<protein>
    <recommendedName>
        <fullName evidence="7">Pentacotripeptide-repeat region of PRORP domain-containing protein</fullName>
    </recommendedName>
</protein>
<dbReference type="NCBIfam" id="TIGR00756">
    <property type="entry name" value="PPR"/>
    <property type="match status" value="8"/>
</dbReference>
<feature type="repeat" description="PPR" evidence="3">
    <location>
        <begin position="462"/>
        <end position="496"/>
    </location>
</feature>
<dbReference type="Pfam" id="PF12854">
    <property type="entry name" value="PPR_1"/>
    <property type="match status" value="2"/>
</dbReference>